<feature type="signal peptide" evidence="2">
    <location>
        <begin position="1"/>
        <end position="32"/>
    </location>
</feature>
<feature type="chain" id="PRO_5017371828" description="Lipoprotein" evidence="2">
    <location>
        <begin position="33"/>
        <end position="160"/>
    </location>
</feature>
<protein>
    <recommendedName>
        <fullName evidence="5">Lipoprotein</fullName>
    </recommendedName>
</protein>
<evidence type="ECO:0000256" key="1">
    <source>
        <dbReference type="SAM" id="MobiDB-lite"/>
    </source>
</evidence>
<dbReference type="PROSITE" id="PS51257">
    <property type="entry name" value="PROKAR_LIPOPROTEIN"/>
    <property type="match status" value="1"/>
</dbReference>
<evidence type="ECO:0000313" key="3">
    <source>
        <dbReference type="EMBL" id="RJX41656.1"/>
    </source>
</evidence>
<dbReference type="OrthoDB" id="2620571at2"/>
<sequence length="160" mass="16701">MNLSNKKRKKAATAGALLLAVMLTMSACGANANNPSSSGSPNNNETGSPVDQLPDNNGVQEPGAPSNDDDNNSSTDNNNGNPAESAPISAEGTYTGLIDSNSLEITTDSGAGAYRIPEELRDAVDELPADAKVKFEYTEKTVDGDTSVKQLWLTKIEAVQ</sequence>
<evidence type="ECO:0008006" key="5">
    <source>
        <dbReference type="Google" id="ProtNLM"/>
    </source>
</evidence>
<accession>A0A3A6PPR1</accession>
<organism evidence="3 4">
    <name type="scientific">Paenibacillus pinisoli</name>
    <dbReference type="NCBI Taxonomy" id="1276110"/>
    <lineage>
        <taxon>Bacteria</taxon>
        <taxon>Bacillati</taxon>
        <taxon>Bacillota</taxon>
        <taxon>Bacilli</taxon>
        <taxon>Bacillales</taxon>
        <taxon>Paenibacillaceae</taxon>
        <taxon>Paenibacillus</taxon>
    </lineage>
</organism>
<name>A0A3A6PPR1_9BACL</name>
<dbReference type="EMBL" id="QXQB01000001">
    <property type="protein sequence ID" value="RJX41656.1"/>
    <property type="molecule type" value="Genomic_DNA"/>
</dbReference>
<dbReference type="RefSeq" id="WP_120108227.1">
    <property type="nucleotide sequence ID" value="NZ_QXQB01000001.1"/>
</dbReference>
<proteinExistence type="predicted"/>
<evidence type="ECO:0000256" key="2">
    <source>
        <dbReference type="SAM" id="SignalP"/>
    </source>
</evidence>
<keyword evidence="2" id="KW-0732">Signal</keyword>
<feature type="compositionally biased region" description="Low complexity" evidence="1">
    <location>
        <begin position="29"/>
        <end position="49"/>
    </location>
</feature>
<keyword evidence="4" id="KW-1185">Reference proteome</keyword>
<feature type="compositionally biased region" description="Low complexity" evidence="1">
    <location>
        <begin position="72"/>
        <end position="81"/>
    </location>
</feature>
<dbReference type="Proteomes" id="UP000267798">
    <property type="component" value="Unassembled WGS sequence"/>
</dbReference>
<evidence type="ECO:0000313" key="4">
    <source>
        <dbReference type="Proteomes" id="UP000267798"/>
    </source>
</evidence>
<gene>
    <name evidence="3" type="ORF">D3P09_06775</name>
</gene>
<feature type="region of interest" description="Disordered" evidence="1">
    <location>
        <begin position="29"/>
        <end position="95"/>
    </location>
</feature>
<dbReference type="AlphaFoldDB" id="A0A3A6PPR1"/>
<comment type="caution">
    <text evidence="3">The sequence shown here is derived from an EMBL/GenBank/DDBJ whole genome shotgun (WGS) entry which is preliminary data.</text>
</comment>
<reference evidence="3 4" key="1">
    <citation type="submission" date="2018-09" db="EMBL/GenBank/DDBJ databases">
        <title>Paenibacillus aracenensis nov. sp. isolated from a cave in southern Spain.</title>
        <authorList>
            <person name="Jurado V."/>
            <person name="Gutierrez-Patricio S."/>
            <person name="Gonzalez-Pimentel J.L."/>
            <person name="Miller A.Z."/>
            <person name="Laiz L."/>
            <person name="Saiz-Jimenez C."/>
        </authorList>
    </citation>
    <scope>NUCLEOTIDE SEQUENCE [LARGE SCALE GENOMIC DNA]</scope>
    <source>
        <strain evidence="3 4">JCM 19203</strain>
    </source>
</reference>